<dbReference type="InterPro" id="IPR001208">
    <property type="entry name" value="MCM_dom"/>
</dbReference>
<feature type="compositionally biased region" description="Polar residues" evidence="6">
    <location>
        <begin position="344"/>
        <end position="356"/>
    </location>
</feature>
<comment type="similarity">
    <text evidence="5">Belongs to the MCM family.</text>
</comment>
<evidence type="ECO:0000256" key="1">
    <source>
        <dbReference type="ARBA" id="ARBA00012551"/>
    </source>
</evidence>
<accession>B5VEF4</accession>
<evidence type="ECO:0000259" key="7">
    <source>
        <dbReference type="PROSITE" id="PS50051"/>
    </source>
</evidence>
<evidence type="ECO:0000256" key="6">
    <source>
        <dbReference type="SAM" id="MobiDB-lite"/>
    </source>
</evidence>
<dbReference type="GO" id="GO:0000727">
    <property type="term" value="P:double-strand break repair via break-induced replication"/>
    <property type="evidence" value="ECO:0007669"/>
    <property type="project" value="TreeGrafter"/>
</dbReference>
<dbReference type="GO" id="GO:0005524">
    <property type="term" value="F:ATP binding"/>
    <property type="evidence" value="ECO:0007669"/>
    <property type="project" value="UniProtKB-KW"/>
</dbReference>
<dbReference type="GO" id="GO:0003697">
    <property type="term" value="F:single-stranded DNA binding"/>
    <property type="evidence" value="ECO:0007669"/>
    <property type="project" value="TreeGrafter"/>
</dbReference>
<sequence length="364" mass="40705">YTTGKGSSGVGLTAAVMKDPVTDEMILEGGALVLADNGICCIDEFDKMDESDRTAIHEVMEQQTISISKAGINTTLNARTSILAAANPLYGRYNPRLSPLDNINLPAALLSRFDILFLMLDIPSRDDDEKLAEHVTYVHMHNKQPDLDFTPVEPSKMREYIAYAKTKRPVMSEAVNDYVVQAYIRLRQDSKREMDSKFSFGQATPRTLLGIIRLSQALAKLRLADMVDIDDVEEALRLVRVSKESLYQETNKSKEDESPTTKIFTIIKKMLQETGKNTLSYENIVKTVRLRGFTMLQLSNCIQEYSYLNVWHLINEGNTLKFVDDGTMDTDQEDSLVSTPKLAPQTTASANASAQDSDIDLQDA</sequence>
<evidence type="ECO:0000256" key="2">
    <source>
        <dbReference type="ARBA" id="ARBA00022741"/>
    </source>
</evidence>
<keyword evidence="4 5" id="KW-0238">DNA-binding</keyword>
<dbReference type="PRINTS" id="PR01657">
    <property type="entry name" value="MCMFAMILY"/>
</dbReference>
<dbReference type="SMART" id="SM00350">
    <property type="entry name" value="MCM"/>
    <property type="match status" value="1"/>
</dbReference>
<reference evidence="8 9" key="1">
    <citation type="journal article" date="2008" name="FEMS Yeast Res.">
        <title>Comparative genome analysis of a Saccharomyces cerevisiae wine strain.</title>
        <authorList>
            <person name="Borneman A.R."/>
            <person name="Forgan A.H."/>
            <person name="Pretorius I.S."/>
            <person name="Chambers P.J."/>
        </authorList>
    </citation>
    <scope>NUCLEOTIDE SEQUENCE [LARGE SCALE GENOMIC DNA]</scope>
    <source>
        <strain evidence="8 9">AWRI1631</strain>
    </source>
</reference>
<dbReference type="Pfam" id="PF17855">
    <property type="entry name" value="MCM_lid"/>
    <property type="match status" value="1"/>
</dbReference>
<evidence type="ECO:0000256" key="5">
    <source>
        <dbReference type="RuleBase" id="RU004070"/>
    </source>
</evidence>
<evidence type="ECO:0000313" key="8">
    <source>
        <dbReference type="EMBL" id="EDZ73690.1"/>
    </source>
</evidence>
<comment type="caution">
    <text evidence="8">The sequence shown here is derived from an EMBL/GenBank/DDBJ whole genome shotgun (WGS) entry which is preliminary data.</text>
</comment>
<dbReference type="PANTHER" id="PTHR11630:SF26">
    <property type="entry name" value="DNA REPLICATION LICENSING FACTOR MCM7"/>
    <property type="match status" value="1"/>
</dbReference>
<dbReference type="InterPro" id="IPR027417">
    <property type="entry name" value="P-loop_NTPase"/>
</dbReference>
<proteinExistence type="inferred from homology"/>
<organism evidence="8 9">
    <name type="scientific">Saccharomyces cerevisiae (strain AWRI1631)</name>
    <name type="common">Baker's yeast</name>
    <dbReference type="NCBI Taxonomy" id="545124"/>
    <lineage>
        <taxon>Eukaryota</taxon>
        <taxon>Fungi</taxon>
        <taxon>Dikarya</taxon>
        <taxon>Ascomycota</taxon>
        <taxon>Saccharomycotina</taxon>
        <taxon>Saccharomycetes</taxon>
        <taxon>Saccharomycetales</taxon>
        <taxon>Saccharomycetaceae</taxon>
        <taxon>Saccharomyces</taxon>
    </lineage>
</organism>
<evidence type="ECO:0000256" key="3">
    <source>
        <dbReference type="ARBA" id="ARBA00022840"/>
    </source>
</evidence>
<dbReference type="GO" id="GO:0006270">
    <property type="term" value="P:DNA replication initiation"/>
    <property type="evidence" value="ECO:0007669"/>
    <property type="project" value="TreeGrafter"/>
</dbReference>
<dbReference type="PROSITE" id="PS00847">
    <property type="entry name" value="MCM_1"/>
    <property type="match status" value="1"/>
</dbReference>
<evidence type="ECO:0000313" key="9">
    <source>
        <dbReference type="Proteomes" id="UP000008988"/>
    </source>
</evidence>
<dbReference type="Pfam" id="PF00493">
    <property type="entry name" value="MCM"/>
    <property type="match status" value="1"/>
</dbReference>
<dbReference type="GO" id="GO:0006271">
    <property type="term" value="P:DNA strand elongation involved in DNA replication"/>
    <property type="evidence" value="ECO:0007669"/>
    <property type="project" value="TreeGrafter"/>
</dbReference>
<dbReference type="SUPFAM" id="SSF52540">
    <property type="entry name" value="P-loop containing nucleoside triphosphate hydrolases"/>
    <property type="match status" value="1"/>
</dbReference>
<dbReference type="GO" id="GO:0042555">
    <property type="term" value="C:MCM complex"/>
    <property type="evidence" value="ECO:0007669"/>
    <property type="project" value="TreeGrafter"/>
</dbReference>
<dbReference type="InterPro" id="IPR031327">
    <property type="entry name" value="MCM"/>
</dbReference>
<dbReference type="Gene3D" id="3.40.50.300">
    <property type="entry name" value="P-loop containing nucleotide triphosphate hydrolases"/>
    <property type="match status" value="1"/>
</dbReference>
<protein>
    <recommendedName>
        <fullName evidence="1">DNA helicase</fullName>
        <ecNumber evidence="1">3.6.4.12</ecNumber>
    </recommendedName>
</protein>
<dbReference type="AlphaFoldDB" id="B5VEF4"/>
<dbReference type="Proteomes" id="UP000008988">
    <property type="component" value="Unassembled WGS sequence"/>
</dbReference>
<dbReference type="GO" id="GO:0017116">
    <property type="term" value="F:single-stranded DNA helicase activity"/>
    <property type="evidence" value="ECO:0007669"/>
    <property type="project" value="TreeGrafter"/>
</dbReference>
<dbReference type="OrthoDB" id="3207464at2759"/>
<keyword evidence="3 5" id="KW-0067">ATP-binding</keyword>
<dbReference type="GO" id="GO:0005634">
    <property type="term" value="C:nucleus"/>
    <property type="evidence" value="ECO:0007669"/>
    <property type="project" value="TreeGrafter"/>
</dbReference>
<feature type="non-terminal residue" evidence="8">
    <location>
        <position position="1"/>
    </location>
</feature>
<name>B5VEF4_YEAS6</name>
<dbReference type="InterPro" id="IPR018525">
    <property type="entry name" value="MCM_CS"/>
</dbReference>
<dbReference type="PROSITE" id="PS50051">
    <property type="entry name" value="MCM_2"/>
    <property type="match status" value="1"/>
</dbReference>
<gene>
    <name evidence="8" type="ORF">AWRI1631_22800</name>
</gene>
<keyword evidence="2 5" id="KW-0547">Nucleotide-binding</keyword>
<feature type="domain" description="MCM C-terminal AAA(+) ATPase" evidence="7">
    <location>
        <begin position="1"/>
        <end position="135"/>
    </location>
</feature>
<dbReference type="InterPro" id="IPR041562">
    <property type="entry name" value="MCM_lid"/>
</dbReference>
<evidence type="ECO:0000256" key="4">
    <source>
        <dbReference type="ARBA" id="ARBA00023125"/>
    </source>
</evidence>
<dbReference type="PANTHER" id="PTHR11630">
    <property type="entry name" value="DNA REPLICATION LICENSING FACTOR MCM FAMILY MEMBER"/>
    <property type="match status" value="1"/>
</dbReference>
<feature type="region of interest" description="Disordered" evidence="6">
    <location>
        <begin position="331"/>
        <end position="364"/>
    </location>
</feature>
<dbReference type="EMBL" id="ABSV01000157">
    <property type="protein sequence ID" value="EDZ73690.1"/>
    <property type="molecule type" value="Genomic_DNA"/>
</dbReference>
<dbReference type="EC" id="3.6.4.12" evidence="1"/>
<dbReference type="Pfam" id="PF24901">
    <property type="entry name" value="WHD_MCM7"/>
    <property type="match status" value="1"/>
</dbReference>